<sequence>MAAAAAFSLTSLAKALPSSNVGSGHCSFKGTRVSIRTTTLAPCVRYRPLQPSMMAKREQELEELRKMSDQELKDSVVELKSELLVLRMKKTARQEFKSSDFDRMRKRIARMLTIHRERELVKGIKKRASRKLDKAWKRSIIPKPPPSLVAIIEEEKKARA</sequence>
<evidence type="ECO:0000313" key="7">
    <source>
        <dbReference type="Proteomes" id="UP000886520"/>
    </source>
</evidence>
<dbReference type="AlphaFoldDB" id="A0A9D4UIX9"/>
<proteinExistence type="inferred from homology"/>
<evidence type="ECO:0000256" key="2">
    <source>
        <dbReference type="ARBA" id="ARBA00022980"/>
    </source>
</evidence>
<dbReference type="Gene3D" id="1.10.287.310">
    <property type="match status" value="1"/>
</dbReference>
<name>A0A9D4UIX9_ADICA</name>
<keyword evidence="3" id="KW-0687">Ribonucleoprotein</keyword>
<dbReference type="CDD" id="cd00427">
    <property type="entry name" value="Ribosomal_L29_HIP"/>
    <property type="match status" value="1"/>
</dbReference>
<dbReference type="OrthoDB" id="528635at2759"/>
<dbReference type="Proteomes" id="UP000886520">
    <property type="component" value="Chromosome 16"/>
</dbReference>
<evidence type="ECO:0000256" key="3">
    <source>
        <dbReference type="ARBA" id="ARBA00023274"/>
    </source>
</evidence>
<reference evidence="6" key="1">
    <citation type="submission" date="2021-01" db="EMBL/GenBank/DDBJ databases">
        <title>Adiantum capillus-veneris genome.</title>
        <authorList>
            <person name="Fang Y."/>
            <person name="Liao Q."/>
        </authorList>
    </citation>
    <scope>NUCLEOTIDE SEQUENCE</scope>
    <source>
        <strain evidence="6">H3</strain>
        <tissue evidence="6">Leaf</tissue>
    </source>
</reference>
<accession>A0A9D4UIX9</accession>
<dbReference type="SUPFAM" id="SSF46561">
    <property type="entry name" value="Ribosomal protein L29 (L29p)"/>
    <property type="match status" value="1"/>
</dbReference>
<comment type="similarity">
    <text evidence="1">Belongs to the universal ribosomal protein uL29 family.</text>
</comment>
<dbReference type="NCBIfam" id="TIGR00012">
    <property type="entry name" value="L29"/>
    <property type="match status" value="1"/>
</dbReference>
<keyword evidence="7" id="KW-1185">Reference proteome</keyword>
<dbReference type="PANTHER" id="PTHR10916:SF0">
    <property type="entry name" value="LARGE RIBOSOMAL SUBUNIT PROTEIN UL29C"/>
    <property type="match status" value="1"/>
</dbReference>
<dbReference type="GO" id="GO:0005840">
    <property type="term" value="C:ribosome"/>
    <property type="evidence" value="ECO:0007669"/>
    <property type="project" value="UniProtKB-KW"/>
</dbReference>
<dbReference type="InterPro" id="IPR001854">
    <property type="entry name" value="Ribosomal_uL29"/>
</dbReference>
<evidence type="ECO:0000313" key="6">
    <source>
        <dbReference type="EMBL" id="KAI5068283.1"/>
    </source>
</evidence>
<keyword evidence="2" id="KW-0689">Ribosomal protein</keyword>
<dbReference type="Pfam" id="PF00831">
    <property type="entry name" value="Ribosomal_L29"/>
    <property type="match status" value="1"/>
</dbReference>
<organism evidence="6 7">
    <name type="scientific">Adiantum capillus-veneris</name>
    <name type="common">Maidenhair fern</name>
    <dbReference type="NCBI Taxonomy" id="13818"/>
    <lineage>
        <taxon>Eukaryota</taxon>
        <taxon>Viridiplantae</taxon>
        <taxon>Streptophyta</taxon>
        <taxon>Embryophyta</taxon>
        <taxon>Tracheophyta</taxon>
        <taxon>Polypodiopsida</taxon>
        <taxon>Polypodiidae</taxon>
        <taxon>Polypodiales</taxon>
        <taxon>Pteridineae</taxon>
        <taxon>Pteridaceae</taxon>
        <taxon>Vittarioideae</taxon>
        <taxon>Adiantum</taxon>
    </lineage>
</organism>
<dbReference type="HAMAP" id="MF_00374">
    <property type="entry name" value="Ribosomal_uL29"/>
    <property type="match status" value="1"/>
</dbReference>
<gene>
    <name evidence="6" type="ORF">GOP47_0016628</name>
</gene>
<dbReference type="GO" id="GO:0006412">
    <property type="term" value="P:translation"/>
    <property type="evidence" value="ECO:0007669"/>
    <property type="project" value="InterPro"/>
</dbReference>
<dbReference type="GO" id="GO:0003735">
    <property type="term" value="F:structural constituent of ribosome"/>
    <property type="evidence" value="ECO:0007669"/>
    <property type="project" value="InterPro"/>
</dbReference>
<protein>
    <recommendedName>
        <fullName evidence="4">Large ribosomal subunit protein uL29c</fullName>
    </recommendedName>
    <alternativeName>
        <fullName evidence="5">50S ribosomal protein L29, chloroplastic</fullName>
    </alternativeName>
</protein>
<evidence type="ECO:0000256" key="1">
    <source>
        <dbReference type="ARBA" id="ARBA00009254"/>
    </source>
</evidence>
<dbReference type="InterPro" id="IPR036049">
    <property type="entry name" value="Ribosomal_uL29_sf"/>
</dbReference>
<dbReference type="GO" id="GO:1990904">
    <property type="term" value="C:ribonucleoprotein complex"/>
    <property type="evidence" value="ECO:0007669"/>
    <property type="project" value="UniProtKB-KW"/>
</dbReference>
<dbReference type="InterPro" id="IPR050063">
    <property type="entry name" value="Ribosomal_protein_uL29"/>
</dbReference>
<evidence type="ECO:0000256" key="5">
    <source>
        <dbReference type="ARBA" id="ARBA00042960"/>
    </source>
</evidence>
<dbReference type="PANTHER" id="PTHR10916">
    <property type="entry name" value="60S RIBOSOMAL PROTEIN L35/50S RIBOSOMAL PROTEIN L29"/>
    <property type="match status" value="1"/>
</dbReference>
<dbReference type="EMBL" id="JABFUD020000016">
    <property type="protein sequence ID" value="KAI5068283.1"/>
    <property type="molecule type" value="Genomic_DNA"/>
</dbReference>
<dbReference type="GO" id="GO:0009507">
    <property type="term" value="C:chloroplast"/>
    <property type="evidence" value="ECO:0007669"/>
    <property type="project" value="TreeGrafter"/>
</dbReference>
<evidence type="ECO:0000256" key="4">
    <source>
        <dbReference type="ARBA" id="ARBA00040028"/>
    </source>
</evidence>
<comment type="caution">
    <text evidence="6">The sequence shown here is derived from an EMBL/GenBank/DDBJ whole genome shotgun (WGS) entry which is preliminary data.</text>
</comment>